<dbReference type="InterPro" id="IPR014284">
    <property type="entry name" value="RNA_pol_sigma-70_dom"/>
</dbReference>
<dbReference type="Proteomes" id="UP000076830">
    <property type="component" value="Chromosome"/>
</dbReference>
<evidence type="ECO:0000256" key="4">
    <source>
        <dbReference type="ARBA" id="ARBA00023163"/>
    </source>
</evidence>
<dbReference type="SUPFAM" id="SSF88659">
    <property type="entry name" value="Sigma3 and sigma4 domains of RNA polymerase sigma factors"/>
    <property type="match status" value="1"/>
</dbReference>
<dbReference type="InterPro" id="IPR007627">
    <property type="entry name" value="RNA_pol_sigma70_r2"/>
</dbReference>
<dbReference type="InterPro" id="IPR013325">
    <property type="entry name" value="RNA_pol_sigma_r2"/>
</dbReference>
<dbReference type="RefSeq" id="WP_223303829.1">
    <property type="nucleotide sequence ID" value="NZ_CP015249.1"/>
</dbReference>
<dbReference type="InterPro" id="IPR013324">
    <property type="entry name" value="RNA_pol_sigma_r3/r4-like"/>
</dbReference>
<evidence type="ECO:0000256" key="1">
    <source>
        <dbReference type="ARBA" id="ARBA00010641"/>
    </source>
</evidence>
<dbReference type="InterPro" id="IPR036388">
    <property type="entry name" value="WH-like_DNA-bd_sf"/>
</dbReference>
<dbReference type="STRING" id="1300342.I596_2727"/>
<evidence type="ECO:0000256" key="3">
    <source>
        <dbReference type="ARBA" id="ARBA00023082"/>
    </source>
</evidence>
<dbReference type="PANTHER" id="PTHR43133:SF46">
    <property type="entry name" value="RNA POLYMERASE SIGMA-70 FACTOR ECF SUBFAMILY"/>
    <property type="match status" value="1"/>
</dbReference>
<feature type="domain" description="RNA polymerase sigma factor 70 region 4 type 2" evidence="6">
    <location>
        <begin position="124"/>
        <end position="174"/>
    </location>
</feature>
<dbReference type="Gene3D" id="1.10.10.10">
    <property type="entry name" value="Winged helix-like DNA-binding domain superfamily/Winged helix DNA-binding domain"/>
    <property type="match status" value="1"/>
</dbReference>
<dbReference type="GO" id="GO:0006352">
    <property type="term" value="P:DNA-templated transcription initiation"/>
    <property type="evidence" value="ECO:0007669"/>
    <property type="project" value="InterPro"/>
</dbReference>
<evidence type="ECO:0000259" key="6">
    <source>
        <dbReference type="Pfam" id="PF08281"/>
    </source>
</evidence>
<keyword evidence="4" id="KW-0804">Transcription</keyword>
<gene>
    <name evidence="7" type="ORF">I596_2727</name>
</gene>
<dbReference type="AlphaFoldDB" id="A0A161HRI6"/>
<proteinExistence type="inferred from homology"/>
<feature type="domain" description="RNA polymerase sigma-70 region 2" evidence="5">
    <location>
        <begin position="30"/>
        <end position="95"/>
    </location>
</feature>
<organism evidence="7 8">
    <name type="scientific">Dokdonella koreensis DS-123</name>
    <dbReference type="NCBI Taxonomy" id="1300342"/>
    <lineage>
        <taxon>Bacteria</taxon>
        <taxon>Pseudomonadati</taxon>
        <taxon>Pseudomonadota</taxon>
        <taxon>Gammaproteobacteria</taxon>
        <taxon>Lysobacterales</taxon>
        <taxon>Rhodanobacteraceae</taxon>
        <taxon>Dokdonella</taxon>
    </lineage>
</organism>
<keyword evidence="3" id="KW-0731">Sigma factor</keyword>
<evidence type="ECO:0000313" key="7">
    <source>
        <dbReference type="EMBL" id="ANB18722.1"/>
    </source>
</evidence>
<protein>
    <submittedName>
        <fullName evidence="7">RNA polymerase sigma factor RpoE</fullName>
    </submittedName>
</protein>
<dbReference type="PATRIC" id="fig|1300342.3.peg.2653"/>
<keyword evidence="8" id="KW-1185">Reference proteome</keyword>
<dbReference type="Pfam" id="PF04542">
    <property type="entry name" value="Sigma70_r2"/>
    <property type="match status" value="1"/>
</dbReference>
<evidence type="ECO:0000259" key="5">
    <source>
        <dbReference type="Pfam" id="PF04542"/>
    </source>
</evidence>
<accession>A0A161HRI6</accession>
<sequence>MSTSSFQIDVPDTLVARARRGEAAAFEQIYRLFERPAYTLALRLTADAEGARDVVHDAMLRTFEKVRQFRGDAPFWGWLRQIVLNEALMRLRRERTVVFEEIDTDDNLPSEAPAPWLQADASSLEGALTHLPAMTRSVIWLYHVEGYTHAEIAEMTGMTASFSKSQLARGTARLRRLLQPIDEVAPCLTVPA</sequence>
<dbReference type="EMBL" id="CP015249">
    <property type="protein sequence ID" value="ANB18722.1"/>
    <property type="molecule type" value="Genomic_DNA"/>
</dbReference>
<evidence type="ECO:0000313" key="8">
    <source>
        <dbReference type="Proteomes" id="UP000076830"/>
    </source>
</evidence>
<comment type="similarity">
    <text evidence="1">Belongs to the sigma-70 factor family. ECF subfamily.</text>
</comment>
<dbReference type="SUPFAM" id="SSF88946">
    <property type="entry name" value="Sigma2 domain of RNA polymerase sigma factors"/>
    <property type="match status" value="1"/>
</dbReference>
<dbReference type="InterPro" id="IPR013249">
    <property type="entry name" value="RNA_pol_sigma70_r4_t2"/>
</dbReference>
<dbReference type="GO" id="GO:0016987">
    <property type="term" value="F:sigma factor activity"/>
    <property type="evidence" value="ECO:0007669"/>
    <property type="project" value="UniProtKB-KW"/>
</dbReference>
<evidence type="ECO:0000256" key="2">
    <source>
        <dbReference type="ARBA" id="ARBA00023015"/>
    </source>
</evidence>
<dbReference type="KEGG" id="dko:I596_2727"/>
<dbReference type="InterPro" id="IPR039425">
    <property type="entry name" value="RNA_pol_sigma-70-like"/>
</dbReference>
<dbReference type="Pfam" id="PF08281">
    <property type="entry name" value="Sigma70_r4_2"/>
    <property type="match status" value="1"/>
</dbReference>
<dbReference type="NCBIfam" id="TIGR02937">
    <property type="entry name" value="sigma70-ECF"/>
    <property type="match status" value="1"/>
</dbReference>
<reference evidence="7 8" key="1">
    <citation type="submission" date="2016-04" db="EMBL/GenBank/DDBJ databases">
        <title>Complete genome sequence of Dokdonella koreensis DS-123T.</title>
        <authorList>
            <person name="Kim J.F."/>
            <person name="Lee H."/>
            <person name="Kwak M.-J."/>
        </authorList>
    </citation>
    <scope>NUCLEOTIDE SEQUENCE [LARGE SCALE GENOMIC DNA]</scope>
    <source>
        <strain evidence="7 8">DS-123</strain>
    </source>
</reference>
<dbReference type="Gene3D" id="1.10.1740.10">
    <property type="match status" value="1"/>
</dbReference>
<keyword evidence="2" id="KW-0805">Transcription regulation</keyword>
<dbReference type="PANTHER" id="PTHR43133">
    <property type="entry name" value="RNA POLYMERASE ECF-TYPE SIGMA FACTO"/>
    <property type="match status" value="1"/>
</dbReference>
<dbReference type="GO" id="GO:0003677">
    <property type="term" value="F:DNA binding"/>
    <property type="evidence" value="ECO:0007669"/>
    <property type="project" value="InterPro"/>
</dbReference>
<name>A0A161HRI6_9GAMM</name>